<dbReference type="EMBL" id="PKLL01000014">
    <property type="protein sequence ID" value="RZE23688.1"/>
    <property type="molecule type" value="Genomic_DNA"/>
</dbReference>
<evidence type="ECO:0000313" key="3">
    <source>
        <dbReference type="Proteomes" id="UP000292693"/>
    </source>
</evidence>
<comment type="caution">
    <text evidence="2">The sequence shown here is derived from an EMBL/GenBank/DDBJ whole genome shotgun (WGS) entry which is preliminary data.</text>
</comment>
<sequence length="205" mass="21406">MALPPPPADTPAAHALALLGERGAGRLPHPGGDLATHLRRVHSQLATWGARPALRLAGLCHAFYGTDGFPTALLPLPRRAELAAVIGEEAEELVYLYASCDRPATYPRLADPEAPFHDRFTGTTTLPSLAARRDFAEISAANELDLAAHDPDFLAAHGPDLLALFTRVSSLLSPAAWADCQAVLADPLPGSPEGPPPPCGVPSAG</sequence>
<accession>A0A8G1ZR07</accession>
<proteinExistence type="predicted"/>
<protein>
    <recommendedName>
        <fullName evidence="1">DUF6817 domain-containing protein</fullName>
    </recommendedName>
</protein>
<dbReference type="InterPro" id="IPR049202">
    <property type="entry name" value="DUF6817"/>
</dbReference>
<organism evidence="2 3">
    <name type="scientific">Streptomyces albidoflavus</name>
    <dbReference type="NCBI Taxonomy" id="1886"/>
    <lineage>
        <taxon>Bacteria</taxon>
        <taxon>Bacillati</taxon>
        <taxon>Actinomycetota</taxon>
        <taxon>Actinomycetes</taxon>
        <taxon>Kitasatosporales</taxon>
        <taxon>Streptomycetaceae</taxon>
        <taxon>Streptomyces</taxon>
        <taxon>Streptomyces albidoflavus group</taxon>
    </lineage>
</organism>
<gene>
    <name evidence="2" type="ORF">C0Q92_12930</name>
</gene>
<reference evidence="2 3" key="1">
    <citation type="submission" date="2017-12" db="EMBL/GenBank/DDBJ databases">
        <title>Population genomics insights into the ecological differentiation and adaptive evolution in streptomycetes.</title>
        <authorList>
            <person name="Li Y."/>
            <person name="Huang Y."/>
        </authorList>
    </citation>
    <scope>NUCLEOTIDE SEQUENCE [LARGE SCALE GENOMIC DNA]</scope>
    <source>
        <strain evidence="2 3">NBRC 100770</strain>
    </source>
</reference>
<dbReference type="Pfam" id="PF20680">
    <property type="entry name" value="DUF6817"/>
    <property type="match status" value="1"/>
</dbReference>
<dbReference type="AlphaFoldDB" id="A0A8G1ZR07"/>
<evidence type="ECO:0000259" key="1">
    <source>
        <dbReference type="Pfam" id="PF20680"/>
    </source>
</evidence>
<dbReference type="Proteomes" id="UP000292693">
    <property type="component" value="Unassembled WGS sequence"/>
</dbReference>
<dbReference type="GeneID" id="97268171"/>
<dbReference type="RefSeq" id="WP_030308166.1">
    <property type="nucleotide sequence ID" value="NZ_CP108647.1"/>
</dbReference>
<evidence type="ECO:0000313" key="2">
    <source>
        <dbReference type="EMBL" id="RZE23688.1"/>
    </source>
</evidence>
<name>A0A8G1ZR07_9ACTN</name>
<feature type="domain" description="DUF6817" evidence="1">
    <location>
        <begin position="19"/>
        <end position="102"/>
    </location>
</feature>